<evidence type="ECO:0000256" key="3">
    <source>
        <dbReference type="ARBA" id="ARBA00022777"/>
    </source>
</evidence>
<dbReference type="GO" id="GO:0016301">
    <property type="term" value="F:kinase activity"/>
    <property type="evidence" value="ECO:0007669"/>
    <property type="project" value="UniProtKB-KW"/>
</dbReference>
<dbReference type="AlphaFoldDB" id="A0A917XPX9"/>
<dbReference type="PANTHER" id="PTHR43320">
    <property type="entry name" value="SUGAR KINASE"/>
    <property type="match status" value="1"/>
</dbReference>
<gene>
    <name evidence="5" type="ORF">GCM10011578_095050</name>
</gene>
<feature type="domain" description="Carbohydrate kinase PfkB" evidence="4">
    <location>
        <begin position="12"/>
        <end position="304"/>
    </location>
</feature>
<evidence type="ECO:0000256" key="2">
    <source>
        <dbReference type="ARBA" id="ARBA00022679"/>
    </source>
</evidence>
<dbReference type="Pfam" id="PF00294">
    <property type="entry name" value="PfkB"/>
    <property type="match status" value="1"/>
</dbReference>
<reference evidence="5" key="1">
    <citation type="journal article" date="2014" name="Int. J. Syst. Evol. Microbiol.">
        <title>Complete genome sequence of Corynebacterium casei LMG S-19264T (=DSM 44701T), isolated from a smear-ripened cheese.</title>
        <authorList>
            <consortium name="US DOE Joint Genome Institute (JGI-PGF)"/>
            <person name="Walter F."/>
            <person name="Albersmeier A."/>
            <person name="Kalinowski J."/>
            <person name="Ruckert C."/>
        </authorList>
    </citation>
    <scope>NUCLEOTIDE SEQUENCE</scope>
    <source>
        <strain evidence="5">CGMCC 4.7110</strain>
    </source>
</reference>
<evidence type="ECO:0000259" key="4">
    <source>
        <dbReference type="Pfam" id="PF00294"/>
    </source>
</evidence>
<dbReference type="PANTHER" id="PTHR43320:SF2">
    <property type="entry name" value="2-DEHYDRO-3-DEOXYGLUCONOKINASE_2-DEHYDRO-3-DEOXYGALACTONOKINASE"/>
    <property type="match status" value="1"/>
</dbReference>
<dbReference type="InterPro" id="IPR052700">
    <property type="entry name" value="Carb_kinase_PfkB-like"/>
</dbReference>
<dbReference type="InterPro" id="IPR029056">
    <property type="entry name" value="Ribokinase-like"/>
</dbReference>
<dbReference type="EMBL" id="BMML01000042">
    <property type="protein sequence ID" value="GGN44251.1"/>
    <property type="molecule type" value="Genomic_DNA"/>
</dbReference>
<keyword evidence="6" id="KW-1185">Reference proteome</keyword>
<accession>A0A917XPX9</accession>
<comment type="similarity">
    <text evidence="1">Belongs to the carbohydrate kinase PfkB family.</text>
</comment>
<organism evidence="5 6">
    <name type="scientific">Streptomyces fuscichromogenes</name>
    <dbReference type="NCBI Taxonomy" id="1324013"/>
    <lineage>
        <taxon>Bacteria</taxon>
        <taxon>Bacillati</taxon>
        <taxon>Actinomycetota</taxon>
        <taxon>Actinomycetes</taxon>
        <taxon>Kitasatosporales</taxon>
        <taxon>Streptomycetaceae</taxon>
        <taxon>Streptomyces</taxon>
    </lineage>
</organism>
<comment type="caution">
    <text evidence="5">The sequence shown here is derived from an EMBL/GenBank/DDBJ whole genome shotgun (WGS) entry which is preliminary data.</text>
</comment>
<dbReference type="SUPFAM" id="SSF53613">
    <property type="entry name" value="Ribokinase-like"/>
    <property type="match status" value="1"/>
</dbReference>
<sequence>MTASWCPAPGPVVCLGETMAALAPDPPRPLADAEQLRLSVAGAESNVAMYLADHGVPARWLSAVGDDPLGRRVRAAVAAAGVDVTHVRTDPRRPTGLLLKNPGPTGTRVHYYRTGSAASALGPGLLDGEPLNSAALLHLTGITPALSASCRALVTRALDPPAAERPYAISFDVNHRAALWPDGTAPVVLRALADRADIVFVGLDEAQELWGGDLTVTGLRDLLPGPRILVVKDGGRAATAVTANGACTVPALRTAVVEPVGAGDAFAAGFLAGLLRAEPLPRALRLGHLTAVSALKVTGDHGPLPGGTDIARLLELPDGDWQRYGDGPGCGPKTVGRVFAP</sequence>
<evidence type="ECO:0000313" key="6">
    <source>
        <dbReference type="Proteomes" id="UP000653411"/>
    </source>
</evidence>
<keyword evidence="3 5" id="KW-0418">Kinase</keyword>
<name>A0A917XPX9_9ACTN</name>
<keyword evidence="2" id="KW-0808">Transferase</keyword>
<evidence type="ECO:0000313" key="5">
    <source>
        <dbReference type="EMBL" id="GGN44251.1"/>
    </source>
</evidence>
<dbReference type="InterPro" id="IPR011611">
    <property type="entry name" value="PfkB_dom"/>
</dbReference>
<dbReference type="CDD" id="cd01166">
    <property type="entry name" value="KdgK"/>
    <property type="match status" value="1"/>
</dbReference>
<protein>
    <submittedName>
        <fullName evidence="5">Carbohydrate kinase</fullName>
    </submittedName>
</protein>
<proteinExistence type="inferred from homology"/>
<dbReference type="RefSeq" id="WP_189269218.1">
    <property type="nucleotide sequence ID" value="NZ_BMML01000042.1"/>
</dbReference>
<dbReference type="Proteomes" id="UP000653411">
    <property type="component" value="Unassembled WGS sequence"/>
</dbReference>
<dbReference type="Gene3D" id="3.40.1190.20">
    <property type="match status" value="1"/>
</dbReference>
<reference evidence="5" key="2">
    <citation type="submission" date="2020-09" db="EMBL/GenBank/DDBJ databases">
        <authorList>
            <person name="Sun Q."/>
            <person name="Zhou Y."/>
        </authorList>
    </citation>
    <scope>NUCLEOTIDE SEQUENCE</scope>
    <source>
        <strain evidence="5">CGMCC 4.7110</strain>
    </source>
</reference>
<evidence type="ECO:0000256" key="1">
    <source>
        <dbReference type="ARBA" id="ARBA00010688"/>
    </source>
</evidence>